<dbReference type="InterPro" id="IPR003115">
    <property type="entry name" value="ParB_N"/>
</dbReference>
<sequence length="226" mass="25973">MNKILQIGQVELDKETYPRLVVDWVTSARYYNALRSGAVFPPIVVAQIDKKYYLVDGMHRLKAHQGNKETHIQCEVLKGLDKKQIFLEAVKRNITHGRQFSTQEVTGICITLDNWKMSQEEISEIVRIPALEIKPFVAKRMTRTMQGTEDIPLKASVKNLAGIIVEKLDQKSLTGSTQVRLIDSLCVLIKEDWIDKGNETILKKLNKLYQLLEPYKIVKVVRIKKK</sequence>
<dbReference type="EMBL" id="LAZR01008757">
    <property type="protein sequence ID" value="KKM76724.1"/>
    <property type="molecule type" value="Genomic_DNA"/>
</dbReference>
<organism evidence="2">
    <name type="scientific">marine sediment metagenome</name>
    <dbReference type="NCBI Taxonomy" id="412755"/>
    <lineage>
        <taxon>unclassified sequences</taxon>
        <taxon>metagenomes</taxon>
        <taxon>ecological metagenomes</taxon>
    </lineage>
</organism>
<dbReference type="InterPro" id="IPR036086">
    <property type="entry name" value="ParB/Sulfiredoxin_sf"/>
</dbReference>
<reference evidence="2" key="1">
    <citation type="journal article" date="2015" name="Nature">
        <title>Complex archaea that bridge the gap between prokaryotes and eukaryotes.</title>
        <authorList>
            <person name="Spang A."/>
            <person name="Saw J.H."/>
            <person name="Jorgensen S.L."/>
            <person name="Zaremba-Niedzwiedzka K."/>
            <person name="Martijn J."/>
            <person name="Lind A.E."/>
            <person name="van Eijk R."/>
            <person name="Schleper C."/>
            <person name="Guy L."/>
            <person name="Ettema T.J."/>
        </authorList>
    </citation>
    <scope>NUCLEOTIDE SEQUENCE</scope>
</reference>
<gene>
    <name evidence="2" type="ORF">LCGC14_1377240</name>
</gene>
<proteinExistence type="predicted"/>
<dbReference type="Pfam" id="PF02195">
    <property type="entry name" value="ParB_N"/>
    <property type="match status" value="1"/>
</dbReference>
<dbReference type="AlphaFoldDB" id="A0A0F9K3P8"/>
<evidence type="ECO:0000313" key="2">
    <source>
        <dbReference type="EMBL" id="KKM76724.1"/>
    </source>
</evidence>
<dbReference type="SUPFAM" id="SSF110849">
    <property type="entry name" value="ParB/Sulfiredoxin"/>
    <property type="match status" value="1"/>
</dbReference>
<name>A0A0F9K3P8_9ZZZZ</name>
<feature type="domain" description="ParB-like N-terminal" evidence="1">
    <location>
        <begin position="17"/>
        <end position="85"/>
    </location>
</feature>
<dbReference type="Gene3D" id="3.90.1530.10">
    <property type="entry name" value="Conserved hypothetical protein from pyrococcus furiosus pfu- 392566-001, ParB domain"/>
    <property type="match status" value="1"/>
</dbReference>
<accession>A0A0F9K3P8</accession>
<protein>
    <recommendedName>
        <fullName evidence="1">ParB-like N-terminal domain-containing protein</fullName>
    </recommendedName>
</protein>
<comment type="caution">
    <text evidence="2">The sequence shown here is derived from an EMBL/GenBank/DDBJ whole genome shotgun (WGS) entry which is preliminary data.</text>
</comment>
<evidence type="ECO:0000259" key="1">
    <source>
        <dbReference type="Pfam" id="PF02195"/>
    </source>
</evidence>